<dbReference type="SUPFAM" id="SSF54909">
    <property type="entry name" value="Dimeric alpha+beta barrel"/>
    <property type="match status" value="1"/>
</dbReference>
<dbReference type="Pfam" id="PF07978">
    <property type="entry name" value="NIPSNAP"/>
    <property type="match status" value="1"/>
</dbReference>
<dbReference type="InterPro" id="IPR011008">
    <property type="entry name" value="Dimeric_a/b-barrel"/>
</dbReference>
<organism evidence="2 3">
    <name type="scientific">Paenibacillus foliorum</name>
    <dbReference type="NCBI Taxonomy" id="2654974"/>
    <lineage>
        <taxon>Bacteria</taxon>
        <taxon>Bacillati</taxon>
        <taxon>Bacillota</taxon>
        <taxon>Bacilli</taxon>
        <taxon>Bacillales</taxon>
        <taxon>Paenibacillaceae</taxon>
        <taxon>Paenibacillus</taxon>
    </lineage>
</organism>
<dbReference type="EMBL" id="WHOD01000054">
    <property type="protein sequence ID" value="NOU94134.1"/>
    <property type="molecule type" value="Genomic_DNA"/>
</dbReference>
<name>A0A972JZ28_9BACL</name>
<dbReference type="AlphaFoldDB" id="A0A972JZ28"/>
<comment type="caution">
    <text evidence="2">The sequence shown here is derived from an EMBL/GenBank/DDBJ whole genome shotgun (WGS) entry which is preliminary data.</text>
</comment>
<accession>A0A972JZ28</accession>
<dbReference type="Gene3D" id="3.30.70.100">
    <property type="match status" value="1"/>
</dbReference>
<reference evidence="2" key="1">
    <citation type="submission" date="2019-10" db="EMBL/GenBank/DDBJ databases">
        <title>Description of Paenibacillus glebae sp. nov.</title>
        <authorList>
            <person name="Carlier A."/>
            <person name="Qi S."/>
        </authorList>
    </citation>
    <scope>NUCLEOTIDE SEQUENCE</scope>
    <source>
        <strain evidence="2">LMG 31456</strain>
    </source>
</reference>
<evidence type="ECO:0000259" key="1">
    <source>
        <dbReference type="Pfam" id="PF07978"/>
    </source>
</evidence>
<evidence type="ECO:0000313" key="3">
    <source>
        <dbReference type="Proteomes" id="UP000641588"/>
    </source>
</evidence>
<dbReference type="Proteomes" id="UP000641588">
    <property type="component" value="Unassembled WGS sequence"/>
</dbReference>
<protein>
    <submittedName>
        <fullName evidence="2">NIPSNAP family protein</fullName>
    </submittedName>
</protein>
<sequence length="105" mass="13080">MLYELRIYTMHEGKMDAIQQRFDQHTLVIFERLGMKVNDFWIDRTGLSKLYYVMEYRNKEERQRQWDTFRQDPEWIKVKRKSEENGPIVEKIEEILMNRPAFFTR</sequence>
<dbReference type="InterPro" id="IPR012577">
    <property type="entry name" value="NIPSNAP"/>
</dbReference>
<evidence type="ECO:0000313" key="2">
    <source>
        <dbReference type="EMBL" id="NOU94134.1"/>
    </source>
</evidence>
<feature type="domain" description="NIPSNAP" evidence="1">
    <location>
        <begin position="3"/>
        <end position="97"/>
    </location>
</feature>
<keyword evidence="3" id="KW-1185">Reference proteome</keyword>
<proteinExistence type="predicted"/>
<gene>
    <name evidence="2" type="ORF">GC093_13045</name>
</gene>